<dbReference type="Gene3D" id="3.20.20.100">
    <property type="entry name" value="NADP-dependent oxidoreductase domain"/>
    <property type="match status" value="1"/>
</dbReference>
<dbReference type="InterPro" id="IPR050791">
    <property type="entry name" value="Aldo-Keto_reductase"/>
</dbReference>
<dbReference type="PANTHER" id="PTHR43625">
    <property type="entry name" value="AFLATOXIN B1 ALDEHYDE REDUCTASE"/>
    <property type="match status" value="1"/>
</dbReference>
<dbReference type="EMBL" id="JADOXO010000195">
    <property type="protein sequence ID" value="KAF9809811.1"/>
    <property type="molecule type" value="Genomic_DNA"/>
</dbReference>
<name>A0A8H7NYI2_9APHY</name>
<dbReference type="PANTHER" id="PTHR43625:SF40">
    <property type="entry name" value="ALDO-KETO REDUCTASE YAKC [NADP(+)]"/>
    <property type="match status" value="1"/>
</dbReference>
<dbReference type="InterPro" id="IPR036812">
    <property type="entry name" value="NAD(P)_OxRdtase_dom_sf"/>
</dbReference>
<sequence length="345" mass="38096">MAAALPTRKLGQHTVSAIGYGAMGIAAFYGKPLPDEERLKARHNCNSILDGVYEHGCKFWDTADVYKDSEELIGKWFKRTGKRNDIFLATKFGLRSGVPNRTVNGDPEYVHKAFNKSLERLGVDTINLYYLHRPDPTVPIEKTVGAMAELVKAGKVQYLGLSECSADTLRRAHAVHPITALQVEYSPFTLDIEDEKVGLLKVARELGVTIIAYSPLGRGLITGQYKSPDDFDEDDFRRQVPRYSRENFPNILKLAEGLEQIGARHNATAGQVALAWLLAQGPDVIPIPGTTKINRLKENLGAVEVQLAPEELQEVRKIADTADHARGDRYPPALAAVLFADTPPL</sequence>
<evidence type="ECO:0000313" key="4">
    <source>
        <dbReference type="Proteomes" id="UP000639403"/>
    </source>
</evidence>
<dbReference type="GO" id="GO:0005737">
    <property type="term" value="C:cytoplasm"/>
    <property type="evidence" value="ECO:0007669"/>
    <property type="project" value="TreeGrafter"/>
</dbReference>
<evidence type="ECO:0000313" key="3">
    <source>
        <dbReference type="EMBL" id="KAF9809811.1"/>
    </source>
</evidence>
<dbReference type="Pfam" id="PF00248">
    <property type="entry name" value="Aldo_ket_red"/>
    <property type="match status" value="1"/>
</dbReference>
<reference evidence="3" key="1">
    <citation type="submission" date="2020-11" db="EMBL/GenBank/DDBJ databases">
        <authorList>
            <person name="Koelle M."/>
            <person name="Horta M.A.C."/>
            <person name="Nowrousian M."/>
            <person name="Ohm R.A."/>
            <person name="Benz P."/>
            <person name="Pilgard A."/>
        </authorList>
    </citation>
    <scope>NUCLEOTIDE SEQUENCE</scope>
    <source>
        <strain evidence="3">FPRL280</strain>
    </source>
</reference>
<proteinExistence type="predicted"/>
<dbReference type="InterPro" id="IPR020471">
    <property type="entry name" value="AKR"/>
</dbReference>
<dbReference type="SUPFAM" id="SSF51430">
    <property type="entry name" value="NAD(P)-linked oxidoreductase"/>
    <property type="match status" value="1"/>
</dbReference>
<feature type="domain" description="NADP-dependent oxidoreductase" evidence="2">
    <location>
        <begin position="18"/>
        <end position="319"/>
    </location>
</feature>
<comment type="caution">
    <text evidence="3">The sequence shown here is derived from an EMBL/GenBank/DDBJ whole genome shotgun (WGS) entry which is preliminary data.</text>
</comment>
<protein>
    <recommendedName>
        <fullName evidence="2">NADP-dependent oxidoreductase domain-containing protein</fullName>
    </recommendedName>
</protein>
<gene>
    <name evidence="3" type="ORF">IEO21_07254</name>
</gene>
<dbReference type="InterPro" id="IPR023210">
    <property type="entry name" value="NADP_OxRdtase_dom"/>
</dbReference>
<dbReference type="Proteomes" id="UP000639403">
    <property type="component" value="Unassembled WGS sequence"/>
</dbReference>
<evidence type="ECO:0000259" key="2">
    <source>
        <dbReference type="Pfam" id="PF00248"/>
    </source>
</evidence>
<dbReference type="PRINTS" id="PR00069">
    <property type="entry name" value="ALDKETRDTASE"/>
</dbReference>
<organism evidence="3 4">
    <name type="scientific">Rhodonia placenta</name>
    <dbReference type="NCBI Taxonomy" id="104341"/>
    <lineage>
        <taxon>Eukaryota</taxon>
        <taxon>Fungi</taxon>
        <taxon>Dikarya</taxon>
        <taxon>Basidiomycota</taxon>
        <taxon>Agaricomycotina</taxon>
        <taxon>Agaricomycetes</taxon>
        <taxon>Polyporales</taxon>
        <taxon>Adustoporiaceae</taxon>
        <taxon>Rhodonia</taxon>
    </lineage>
</organism>
<dbReference type="AlphaFoldDB" id="A0A8H7NYI2"/>
<reference evidence="3" key="2">
    <citation type="journal article" name="Front. Microbiol.">
        <title>Degradative Capacity of Two Strains of Rhodonia placenta: From Phenotype to Genotype.</title>
        <authorList>
            <person name="Kolle M."/>
            <person name="Horta M.A.C."/>
            <person name="Nowrousian M."/>
            <person name="Ohm R.A."/>
            <person name="Benz J.P."/>
            <person name="Pilgard A."/>
        </authorList>
    </citation>
    <scope>NUCLEOTIDE SEQUENCE</scope>
    <source>
        <strain evidence="3">FPRL280</strain>
    </source>
</reference>
<accession>A0A8H7NYI2</accession>
<evidence type="ECO:0000256" key="1">
    <source>
        <dbReference type="ARBA" id="ARBA00023002"/>
    </source>
</evidence>
<dbReference type="GO" id="GO:0016491">
    <property type="term" value="F:oxidoreductase activity"/>
    <property type="evidence" value="ECO:0007669"/>
    <property type="project" value="UniProtKB-KW"/>
</dbReference>
<keyword evidence="1" id="KW-0560">Oxidoreductase</keyword>